<evidence type="ECO:0000313" key="1">
    <source>
        <dbReference type="Proteomes" id="UP000492821"/>
    </source>
</evidence>
<proteinExistence type="predicted"/>
<dbReference type="AlphaFoldDB" id="A0A7E4UTD4"/>
<sequence>MSRRQIQSNINSIDFSTLPYSFQCRLIDLTPPHALSKLRRTGHSIHKLTSRRGYFARSLYITQIKPLQRFIDPLEENKIFGSRILTLDEALKFKHLYVRKKICFALKTPNEKLRSLLVRTYTDTVFACGLAMSDITKFLHPRLFWFHLCDRNVLKTKQAMDIFVKFLLWFTQNGKRTMIRATLDSVPPQFCHELETIVERERPLYHVFFKDGNIIIKYKKLFNNIR</sequence>
<evidence type="ECO:0000313" key="2">
    <source>
        <dbReference type="WBParaSite" id="Pan_g12253.t1"/>
    </source>
</evidence>
<protein>
    <submittedName>
        <fullName evidence="2">Uncharacterized protein</fullName>
    </submittedName>
</protein>
<name>A0A7E4UTD4_PANRE</name>
<dbReference type="WBParaSite" id="Pan_g12253.t1">
    <property type="protein sequence ID" value="Pan_g12253.t1"/>
    <property type="gene ID" value="Pan_g12253"/>
</dbReference>
<accession>A0A7E4UTD4</accession>
<reference evidence="2" key="2">
    <citation type="submission" date="2020-10" db="UniProtKB">
        <authorList>
            <consortium name="WormBaseParasite"/>
        </authorList>
    </citation>
    <scope>IDENTIFICATION</scope>
</reference>
<keyword evidence="1" id="KW-1185">Reference proteome</keyword>
<organism evidence="1 2">
    <name type="scientific">Panagrellus redivivus</name>
    <name type="common">Microworm</name>
    <dbReference type="NCBI Taxonomy" id="6233"/>
    <lineage>
        <taxon>Eukaryota</taxon>
        <taxon>Metazoa</taxon>
        <taxon>Ecdysozoa</taxon>
        <taxon>Nematoda</taxon>
        <taxon>Chromadorea</taxon>
        <taxon>Rhabditida</taxon>
        <taxon>Tylenchina</taxon>
        <taxon>Panagrolaimomorpha</taxon>
        <taxon>Panagrolaimoidea</taxon>
        <taxon>Panagrolaimidae</taxon>
        <taxon>Panagrellus</taxon>
    </lineage>
</organism>
<dbReference type="Proteomes" id="UP000492821">
    <property type="component" value="Unassembled WGS sequence"/>
</dbReference>
<reference evidence="1" key="1">
    <citation type="journal article" date="2013" name="Genetics">
        <title>The draft genome and transcriptome of Panagrellus redivivus are shaped by the harsh demands of a free-living lifestyle.</title>
        <authorList>
            <person name="Srinivasan J."/>
            <person name="Dillman A.R."/>
            <person name="Macchietto M.G."/>
            <person name="Heikkinen L."/>
            <person name="Lakso M."/>
            <person name="Fracchia K.M."/>
            <person name="Antoshechkin I."/>
            <person name="Mortazavi A."/>
            <person name="Wong G."/>
            <person name="Sternberg P.W."/>
        </authorList>
    </citation>
    <scope>NUCLEOTIDE SEQUENCE [LARGE SCALE GENOMIC DNA]</scope>
    <source>
        <strain evidence="1">MT8872</strain>
    </source>
</reference>